<feature type="transmembrane region" description="Helical" evidence="9">
    <location>
        <begin position="83"/>
        <end position="101"/>
    </location>
</feature>
<dbReference type="Proteomes" id="UP000199161">
    <property type="component" value="Unassembled WGS sequence"/>
</dbReference>
<evidence type="ECO:0000256" key="10">
    <source>
        <dbReference type="SAM" id="MobiDB-lite"/>
    </source>
</evidence>
<evidence type="ECO:0000256" key="7">
    <source>
        <dbReference type="ARBA" id="ARBA00022989"/>
    </source>
</evidence>
<dbReference type="GO" id="GO:0005315">
    <property type="term" value="F:phosphate transmembrane transporter activity"/>
    <property type="evidence" value="ECO:0007669"/>
    <property type="project" value="InterPro"/>
</dbReference>
<comment type="subcellular location">
    <subcellularLocation>
        <location evidence="2 9">Membrane</location>
        <topology evidence="2 9">Multi-pass membrane protein</topology>
    </subcellularLocation>
</comment>
<evidence type="ECO:0000313" key="11">
    <source>
        <dbReference type="EMBL" id="SFC17183.1"/>
    </source>
</evidence>
<keyword evidence="5 9" id="KW-0592">Phosphate transport</keyword>
<dbReference type="Pfam" id="PF01384">
    <property type="entry name" value="PHO4"/>
    <property type="match status" value="1"/>
</dbReference>
<organism evidence="11 12">
    <name type="scientific">Natronobacterium haloterrestre</name>
    <name type="common">Halobiforma haloterrestris</name>
    <dbReference type="NCBI Taxonomy" id="148448"/>
    <lineage>
        <taxon>Archaea</taxon>
        <taxon>Methanobacteriati</taxon>
        <taxon>Methanobacteriota</taxon>
        <taxon>Stenosarchaea group</taxon>
        <taxon>Halobacteria</taxon>
        <taxon>Halobacteriales</taxon>
        <taxon>Natrialbaceae</taxon>
        <taxon>Natronobacterium</taxon>
    </lineage>
</organism>
<proteinExistence type="inferred from homology"/>
<evidence type="ECO:0000313" key="12">
    <source>
        <dbReference type="Proteomes" id="UP000199161"/>
    </source>
</evidence>
<dbReference type="PANTHER" id="PTHR11101:SF80">
    <property type="entry name" value="PHOSPHATE TRANSPORTER"/>
    <property type="match status" value="1"/>
</dbReference>
<keyword evidence="8 9" id="KW-0472">Membrane</keyword>
<dbReference type="RefSeq" id="WP_089788078.1">
    <property type="nucleotide sequence ID" value="NZ_FOKW01000005.1"/>
</dbReference>
<feature type="transmembrane region" description="Helical" evidence="9">
    <location>
        <begin position="253"/>
        <end position="272"/>
    </location>
</feature>
<accession>A0A1I1H6Y7</accession>
<dbReference type="OrthoDB" id="101311at2157"/>
<comment type="function">
    <text evidence="1">Potential transporter for phosphate.</text>
</comment>
<feature type="transmembrane region" description="Helical" evidence="9">
    <location>
        <begin position="44"/>
        <end position="63"/>
    </location>
</feature>
<keyword evidence="7 9" id="KW-1133">Transmembrane helix</keyword>
<keyword evidence="4 9" id="KW-0813">Transport</keyword>
<name>A0A1I1H6Y7_NATHA</name>
<feature type="transmembrane region" description="Helical" evidence="9">
    <location>
        <begin position="310"/>
        <end position="328"/>
    </location>
</feature>
<evidence type="ECO:0000256" key="9">
    <source>
        <dbReference type="RuleBase" id="RU363058"/>
    </source>
</evidence>
<keyword evidence="12" id="KW-1185">Reference proteome</keyword>
<keyword evidence="6 9" id="KW-0812">Transmembrane</keyword>
<gene>
    <name evidence="11" type="ORF">SAMN05444422_105115</name>
</gene>
<feature type="compositionally biased region" description="Acidic residues" evidence="10">
    <location>
        <begin position="357"/>
        <end position="371"/>
    </location>
</feature>
<dbReference type="GO" id="GO:0035435">
    <property type="term" value="P:phosphate ion transmembrane transport"/>
    <property type="evidence" value="ECO:0007669"/>
    <property type="project" value="TreeGrafter"/>
</dbReference>
<evidence type="ECO:0000256" key="1">
    <source>
        <dbReference type="ARBA" id="ARBA00001981"/>
    </source>
</evidence>
<protein>
    <recommendedName>
        <fullName evidence="9">Phosphate transporter</fullName>
    </recommendedName>
</protein>
<reference evidence="12" key="1">
    <citation type="submission" date="2016-10" db="EMBL/GenBank/DDBJ databases">
        <authorList>
            <person name="Varghese N."/>
            <person name="Submissions S."/>
        </authorList>
    </citation>
    <scope>NUCLEOTIDE SEQUENCE [LARGE SCALE GENOMIC DNA]</scope>
    <source>
        <strain evidence="12">DSM 13078</strain>
    </source>
</reference>
<dbReference type="InterPro" id="IPR001204">
    <property type="entry name" value="Phos_transporter"/>
</dbReference>
<evidence type="ECO:0000256" key="6">
    <source>
        <dbReference type="ARBA" id="ARBA00022692"/>
    </source>
</evidence>
<dbReference type="AlphaFoldDB" id="A0A1I1H6Y7"/>
<comment type="similarity">
    <text evidence="3 9">Belongs to the inorganic phosphate transporter (PiT) (TC 2.A.20) family.</text>
</comment>
<dbReference type="PANTHER" id="PTHR11101">
    <property type="entry name" value="PHOSPHATE TRANSPORTER"/>
    <property type="match status" value="1"/>
</dbReference>
<feature type="region of interest" description="Disordered" evidence="10">
    <location>
        <begin position="357"/>
        <end position="377"/>
    </location>
</feature>
<sequence length="415" mass="43314">MTEVLLIVGLLVAIFVGYNIGGATTGPAFGPAVGANVITKLMAAGLMSIFFFVGAVTIGPEVVTTLGEDLVHSTEIFTLRSNVAVLFFIGGALFVGNYAGVPASTSMTAVGAIAALGLATGELAWDVLGEIVVWWIVAPILGFWVAGVVGRYFYPRINEWVAIEGSRDGERMISVDRSGLVPRLQFGPNADRREVTGAFVVVAIGCLMAFSSGTSNIANAIAPIYGADVDMLALLGMEASSGPELIYGIDPDMLVLILIGSAAVAVGCFTIARRTLDTLGNDITNLPLTAAIVVAVISSGIVIFLSSIGIPASFVVIATMSIVGLGWGRATRTTTISEAARGEEETRVSVGALTVEEEGERSPEIGEEEPEDIPKASDLFDPSTTARVILMQNVVPIISTVGAYLTFQFVPIFGF</sequence>
<feature type="transmembrane region" description="Helical" evidence="9">
    <location>
        <begin position="284"/>
        <end position="304"/>
    </location>
</feature>
<evidence type="ECO:0000256" key="2">
    <source>
        <dbReference type="ARBA" id="ARBA00004141"/>
    </source>
</evidence>
<dbReference type="GO" id="GO:0016020">
    <property type="term" value="C:membrane"/>
    <property type="evidence" value="ECO:0007669"/>
    <property type="project" value="UniProtKB-SubCell"/>
</dbReference>
<evidence type="ECO:0000256" key="3">
    <source>
        <dbReference type="ARBA" id="ARBA00009916"/>
    </source>
</evidence>
<evidence type="ECO:0000256" key="8">
    <source>
        <dbReference type="ARBA" id="ARBA00023136"/>
    </source>
</evidence>
<evidence type="ECO:0000256" key="5">
    <source>
        <dbReference type="ARBA" id="ARBA00022592"/>
    </source>
</evidence>
<feature type="transmembrane region" description="Helical" evidence="9">
    <location>
        <begin position="132"/>
        <end position="154"/>
    </location>
</feature>
<dbReference type="EMBL" id="FOKW01000005">
    <property type="protein sequence ID" value="SFC17183.1"/>
    <property type="molecule type" value="Genomic_DNA"/>
</dbReference>
<evidence type="ECO:0000256" key="4">
    <source>
        <dbReference type="ARBA" id="ARBA00022448"/>
    </source>
</evidence>